<evidence type="ECO:0000256" key="3">
    <source>
        <dbReference type="ARBA" id="ARBA00022840"/>
    </source>
</evidence>
<keyword evidence="3" id="KW-0067">ATP-binding</keyword>
<protein>
    <recommendedName>
        <fullName evidence="6">WHEP-TRS domain-containing protein</fullName>
    </recommendedName>
</protein>
<keyword evidence="1" id="KW-0436">Ligase</keyword>
<comment type="caution">
    <text evidence="7">The sequence shown here is derived from an EMBL/GenBank/DDBJ whole genome shotgun (WGS) entry which is preliminary data.</text>
</comment>
<evidence type="ECO:0000259" key="6">
    <source>
        <dbReference type="PROSITE" id="PS51185"/>
    </source>
</evidence>
<dbReference type="PROSITE" id="PS51185">
    <property type="entry name" value="WHEP_TRS_2"/>
    <property type="match status" value="1"/>
</dbReference>
<dbReference type="Gene3D" id="1.10.287.10">
    <property type="entry name" value="S15/NS1, RNA-binding"/>
    <property type="match status" value="1"/>
</dbReference>
<accession>A0AA88I5R2</accession>
<gene>
    <name evidence="7" type="ORF">QYM36_010434</name>
</gene>
<dbReference type="EMBL" id="JAVRJZ010000012">
    <property type="protein sequence ID" value="KAK2715867.1"/>
    <property type="molecule type" value="Genomic_DNA"/>
</dbReference>
<dbReference type="Pfam" id="PF00458">
    <property type="entry name" value="WHEP-TRS"/>
    <property type="match status" value="1"/>
</dbReference>
<evidence type="ECO:0000256" key="4">
    <source>
        <dbReference type="ARBA" id="ARBA00022917"/>
    </source>
</evidence>
<dbReference type="GO" id="GO:0005524">
    <property type="term" value="F:ATP binding"/>
    <property type="evidence" value="ECO:0007669"/>
    <property type="project" value="UniProtKB-KW"/>
</dbReference>
<dbReference type="SUPFAM" id="SSF47060">
    <property type="entry name" value="S15/NS1 RNA-binding domain"/>
    <property type="match status" value="1"/>
</dbReference>
<organism evidence="7 8">
    <name type="scientific">Artemia franciscana</name>
    <name type="common">Brine shrimp</name>
    <name type="synonym">Artemia sanfranciscana</name>
    <dbReference type="NCBI Taxonomy" id="6661"/>
    <lineage>
        <taxon>Eukaryota</taxon>
        <taxon>Metazoa</taxon>
        <taxon>Ecdysozoa</taxon>
        <taxon>Arthropoda</taxon>
        <taxon>Crustacea</taxon>
        <taxon>Branchiopoda</taxon>
        <taxon>Anostraca</taxon>
        <taxon>Artemiidae</taxon>
        <taxon>Artemia</taxon>
    </lineage>
</organism>
<name>A0AA88I5R2_ARTSF</name>
<evidence type="ECO:0000256" key="1">
    <source>
        <dbReference type="ARBA" id="ARBA00022598"/>
    </source>
</evidence>
<keyword evidence="5" id="KW-0030">Aminoacyl-tRNA synthetase</keyword>
<proteinExistence type="predicted"/>
<dbReference type="InterPro" id="IPR009068">
    <property type="entry name" value="uS15_NS1_RNA-bd_sf"/>
</dbReference>
<evidence type="ECO:0000313" key="8">
    <source>
        <dbReference type="Proteomes" id="UP001187531"/>
    </source>
</evidence>
<keyword evidence="2" id="KW-0547">Nucleotide-binding</keyword>
<dbReference type="InterPro" id="IPR000738">
    <property type="entry name" value="WHEP-TRS_dom"/>
</dbReference>
<sequence length="104" mass="11328">MFIVWTKADEALLISKLKRYLPSILIVSLTISSKSKPGAEPVVITVKSTDQINTEIAAQRDKVRDMNSKNADKAVIDSAVKTLLAMKKDLETMLVTTLVGAPEA</sequence>
<feature type="domain" description="WHEP-TRS" evidence="6">
    <location>
        <begin position="48"/>
        <end position="104"/>
    </location>
</feature>
<dbReference type="GO" id="GO:0006418">
    <property type="term" value="P:tRNA aminoacylation for protein translation"/>
    <property type="evidence" value="ECO:0007669"/>
    <property type="project" value="InterPro"/>
</dbReference>
<dbReference type="GO" id="GO:0004812">
    <property type="term" value="F:aminoacyl-tRNA ligase activity"/>
    <property type="evidence" value="ECO:0007669"/>
    <property type="project" value="UniProtKB-KW"/>
</dbReference>
<dbReference type="AlphaFoldDB" id="A0AA88I5R2"/>
<evidence type="ECO:0000256" key="2">
    <source>
        <dbReference type="ARBA" id="ARBA00022741"/>
    </source>
</evidence>
<dbReference type="SMART" id="SM00991">
    <property type="entry name" value="WHEP-TRS"/>
    <property type="match status" value="1"/>
</dbReference>
<keyword evidence="8" id="KW-1185">Reference proteome</keyword>
<dbReference type="Proteomes" id="UP001187531">
    <property type="component" value="Unassembled WGS sequence"/>
</dbReference>
<keyword evidence="4" id="KW-0648">Protein biosynthesis</keyword>
<evidence type="ECO:0000313" key="7">
    <source>
        <dbReference type="EMBL" id="KAK2715867.1"/>
    </source>
</evidence>
<evidence type="ECO:0000256" key="5">
    <source>
        <dbReference type="ARBA" id="ARBA00023146"/>
    </source>
</evidence>
<reference evidence="7" key="1">
    <citation type="submission" date="2023-07" db="EMBL/GenBank/DDBJ databases">
        <title>Chromosome-level genome assembly of Artemia franciscana.</title>
        <authorList>
            <person name="Jo E."/>
        </authorList>
    </citation>
    <scope>NUCLEOTIDE SEQUENCE</scope>
    <source>
        <tissue evidence="7">Whole body</tissue>
    </source>
</reference>